<evidence type="ECO:0000313" key="3">
    <source>
        <dbReference type="EMBL" id="SNT35207.1"/>
    </source>
</evidence>
<keyword evidence="2" id="KW-1133">Transmembrane helix</keyword>
<feature type="transmembrane region" description="Helical" evidence="2">
    <location>
        <begin position="12"/>
        <end position="34"/>
    </location>
</feature>
<organism evidence="3 4">
    <name type="scientific">Ekhidna lutea</name>
    <dbReference type="NCBI Taxonomy" id="447679"/>
    <lineage>
        <taxon>Bacteria</taxon>
        <taxon>Pseudomonadati</taxon>
        <taxon>Bacteroidota</taxon>
        <taxon>Cytophagia</taxon>
        <taxon>Cytophagales</taxon>
        <taxon>Reichenbachiellaceae</taxon>
        <taxon>Ekhidna</taxon>
    </lineage>
</organism>
<keyword evidence="2" id="KW-0812">Transmembrane</keyword>
<evidence type="ECO:0000313" key="4">
    <source>
        <dbReference type="Proteomes" id="UP000198393"/>
    </source>
</evidence>
<sequence>MYDLWHSCCEYPITPSVTIMKILSILLFLAVSAFGHSQEKYSIPSWEDWTDKEILSKIPQPIVTGYGNLSDSLFTKYGIPFYESSGEYFAIGSLADYYYWFIKRYNNLFIKPIEVYEYYYATSDSLNMAIFVQENYKGKHYPIPFKRVAEKLIERESASFVHEKRQDVNKEIYIHRDHPIYSTVGRSTGSSKPPSPKTSTPKKVGN</sequence>
<proteinExistence type="predicted"/>
<name>A0A239LX28_EKHLU</name>
<evidence type="ECO:0000256" key="1">
    <source>
        <dbReference type="SAM" id="MobiDB-lite"/>
    </source>
</evidence>
<gene>
    <name evidence="3" type="ORF">SAMN05421640_3474</name>
</gene>
<dbReference type="AlphaFoldDB" id="A0A239LX28"/>
<keyword evidence="4" id="KW-1185">Reference proteome</keyword>
<accession>A0A239LX28</accession>
<evidence type="ECO:0000256" key="2">
    <source>
        <dbReference type="SAM" id="Phobius"/>
    </source>
</evidence>
<feature type="compositionally biased region" description="Low complexity" evidence="1">
    <location>
        <begin position="197"/>
        <end position="206"/>
    </location>
</feature>
<protein>
    <submittedName>
        <fullName evidence="3">Uncharacterized protein</fullName>
    </submittedName>
</protein>
<keyword evidence="2" id="KW-0472">Membrane</keyword>
<feature type="region of interest" description="Disordered" evidence="1">
    <location>
        <begin position="181"/>
        <end position="206"/>
    </location>
</feature>
<dbReference type="Proteomes" id="UP000198393">
    <property type="component" value="Unassembled WGS sequence"/>
</dbReference>
<dbReference type="EMBL" id="FZPD01000006">
    <property type="protein sequence ID" value="SNT35207.1"/>
    <property type="molecule type" value="Genomic_DNA"/>
</dbReference>
<reference evidence="3 4" key="1">
    <citation type="submission" date="2017-06" db="EMBL/GenBank/DDBJ databases">
        <authorList>
            <person name="Kim H.J."/>
            <person name="Triplett B.A."/>
        </authorList>
    </citation>
    <scope>NUCLEOTIDE SEQUENCE [LARGE SCALE GENOMIC DNA]</scope>
    <source>
        <strain evidence="3 4">DSM 19307</strain>
    </source>
</reference>